<name>A0A6S6PNJ2_ACEAC</name>
<evidence type="ECO:0000313" key="2">
    <source>
        <dbReference type="EMBL" id="BCI68241.1"/>
    </source>
</evidence>
<dbReference type="EMBL" id="AP023326">
    <property type="protein sequence ID" value="BCI68241.1"/>
    <property type="molecule type" value="Genomic_DNA"/>
</dbReference>
<feature type="transmembrane region" description="Helical" evidence="1">
    <location>
        <begin position="6"/>
        <end position="27"/>
    </location>
</feature>
<keyword evidence="1" id="KW-1133">Transmembrane helix</keyword>
<sequence length="74" mass="8450">MACYAIMFWVGYGLVGMASLILCVEIWRMKQKPGLWEWGSVRLEPEAVCAPRLFPFLPGIRQHPSSLPLKPDFN</sequence>
<evidence type="ECO:0000256" key="1">
    <source>
        <dbReference type="SAM" id="Phobius"/>
    </source>
</evidence>
<proteinExistence type="predicted"/>
<gene>
    <name evidence="2" type="ORF">AAJCM20276_28650</name>
</gene>
<organism evidence="2 3">
    <name type="scientific">Acetobacter aceti</name>
    <dbReference type="NCBI Taxonomy" id="435"/>
    <lineage>
        <taxon>Bacteria</taxon>
        <taxon>Pseudomonadati</taxon>
        <taxon>Pseudomonadota</taxon>
        <taxon>Alphaproteobacteria</taxon>
        <taxon>Acetobacterales</taxon>
        <taxon>Acetobacteraceae</taxon>
        <taxon>Acetobacter</taxon>
        <taxon>Acetobacter subgen. Acetobacter</taxon>
    </lineage>
</organism>
<dbReference type="AlphaFoldDB" id="A0A6S6PNJ2"/>
<keyword evidence="1" id="KW-0812">Transmembrane</keyword>
<evidence type="ECO:0000313" key="3">
    <source>
        <dbReference type="Proteomes" id="UP000515220"/>
    </source>
</evidence>
<reference evidence="2 3" key="1">
    <citation type="submission" date="2020-07" db="EMBL/GenBank/DDBJ databases">
        <title>Complete Genome Sequence of an acetic acid bacterium, Acetobacter aceti JCM20276.</title>
        <authorList>
            <person name="Hirose Y."/>
            <person name="Mihara H."/>
        </authorList>
    </citation>
    <scope>NUCLEOTIDE SEQUENCE [LARGE SCALE GENOMIC DNA]</scope>
    <source>
        <strain evidence="2 3">JCM20276</strain>
    </source>
</reference>
<dbReference type="Proteomes" id="UP000515220">
    <property type="component" value="Chromosome"/>
</dbReference>
<keyword evidence="1" id="KW-0472">Membrane</keyword>
<protein>
    <submittedName>
        <fullName evidence="2">Uncharacterized protein</fullName>
    </submittedName>
</protein>
<accession>A0A6S6PNJ2</accession>